<feature type="non-terminal residue" evidence="1">
    <location>
        <position position="1"/>
    </location>
</feature>
<name>A0A2P5EH50_TREOI</name>
<dbReference type="EMBL" id="JXTC01000156">
    <property type="protein sequence ID" value="PON84824.1"/>
    <property type="molecule type" value="Genomic_DNA"/>
</dbReference>
<reference evidence="2" key="1">
    <citation type="submission" date="2016-06" db="EMBL/GenBank/DDBJ databases">
        <title>Parallel loss of symbiosis genes in relatives of nitrogen-fixing non-legume Parasponia.</title>
        <authorList>
            <person name="Van Velzen R."/>
            <person name="Holmer R."/>
            <person name="Bu F."/>
            <person name="Rutten L."/>
            <person name="Van Zeijl A."/>
            <person name="Liu W."/>
            <person name="Santuari L."/>
            <person name="Cao Q."/>
            <person name="Sharma T."/>
            <person name="Shen D."/>
            <person name="Roswanjaya Y."/>
            <person name="Wardhani T."/>
            <person name="Kalhor M.S."/>
            <person name="Jansen J."/>
            <person name="Van den Hoogen J."/>
            <person name="Gungor B."/>
            <person name="Hartog M."/>
            <person name="Hontelez J."/>
            <person name="Verver J."/>
            <person name="Yang W.-C."/>
            <person name="Schijlen E."/>
            <person name="Repin R."/>
            <person name="Schilthuizen M."/>
            <person name="Schranz E."/>
            <person name="Heidstra R."/>
            <person name="Miyata K."/>
            <person name="Fedorova E."/>
            <person name="Kohlen W."/>
            <person name="Bisseling T."/>
            <person name="Smit S."/>
            <person name="Geurts R."/>
        </authorList>
    </citation>
    <scope>NUCLEOTIDE SEQUENCE [LARGE SCALE GENOMIC DNA]</scope>
    <source>
        <strain evidence="2">cv. RG33-2</strain>
    </source>
</reference>
<gene>
    <name evidence="1" type="ORF">TorRG33x02_193760</name>
</gene>
<dbReference type="Proteomes" id="UP000237000">
    <property type="component" value="Unassembled WGS sequence"/>
</dbReference>
<organism evidence="1 2">
    <name type="scientific">Trema orientale</name>
    <name type="common">Charcoal tree</name>
    <name type="synonym">Celtis orientalis</name>
    <dbReference type="NCBI Taxonomy" id="63057"/>
    <lineage>
        <taxon>Eukaryota</taxon>
        <taxon>Viridiplantae</taxon>
        <taxon>Streptophyta</taxon>
        <taxon>Embryophyta</taxon>
        <taxon>Tracheophyta</taxon>
        <taxon>Spermatophyta</taxon>
        <taxon>Magnoliopsida</taxon>
        <taxon>eudicotyledons</taxon>
        <taxon>Gunneridae</taxon>
        <taxon>Pentapetalae</taxon>
        <taxon>rosids</taxon>
        <taxon>fabids</taxon>
        <taxon>Rosales</taxon>
        <taxon>Cannabaceae</taxon>
        <taxon>Trema</taxon>
    </lineage>
</organism>
<accession>A0A2P5EH50</accession>
<dbReference type="InParanoid" id="A0A2P5EH50"/>
<dbReference type="OrthoDB" id="10354646at2759"/>
<sequence>FGLTGAAPTTMLMMVMMSMVMMMTMTMSMAMAMTMMMGLLPLKLFPHIISIFAIRIVLSLHIMNLVPQSLRIQVKGSSITLPHMKGYILSSKDLFHGVLGRAHELGGEP</sequence>
<evidence type="ECO:0000313" key="2">
    <source>
        <dbReference type="Proteomes" id="UP000237000"/>
    </source>
</evidence>
<protein>
    <submittedName>
        <fullName evidence="1">Uncharacterized protein</fullName>
    </submittedName>
</protein>
<proteinExistence type="predicted"/>
<comment type="caution">
    <text evidence="1">The sequence shown here is derived from an EMBL/GenBank/DDBJ whole genome shotgun (WGS) entry which is preliminary data.</text>
</comment>
<keyword evidence="2" id="KW-1185">Reference proteome</keyword>
<evidence type="ECO:0000313" key="1">
    <source>
        <dbReference type="EMBL" id="PON84824.1"/>
    </source>
</evidence>
<dbReference type="AlphaFoldDB" id="A0A2P5EH50"/>